<dbReference type="GO" id="GO:0006281">
    <property type="term" value="P:DNA repair"/>
    <property type="evidence" value="ECO:0007669"/>
    <property type="project" value="InterPro"/>
</dbReference>
<dbReference type="CDD" id="cd03468">
    <property type="entry name" value="PolY_like"/>
    <property type="match status" value="1"/>
</dbReference>
<dbReference type="OrthoDB" id="625722at2"/>
<dbReference type="PANTHER" id="PTHR35369:SF2">
    <property type="entry name" value="BLR3025 PROTEIN"/>
    <property type="match status" value="1"/>
</dbReference>
<dbReference type="Pfam" id="PF00817">
    <property type="entry name" value="IMS"/>
    <property type="match status" value="1"/>
</dbReference>
<dbReference type="EMBL" id="FOQO01000007">
    <property type="protein sequence ID" value="SFJ01312.1"/>
    <property type="molecule type" value="Genomic_DNA"/>
</dbReference>
<evidence type="ECO:0000313" key="4">
    <source>
        <dbReference type="EMBL" id="SFJ01312.1"/>
    </source>
</evidence>
<dbReference type="RefSeq" id="WP_090627968.1">
    <property type="nucleotide sequence ID" value="NZ_FOQO01000007.1"/>
</dbReference>
<keyword evidence="5" id="KW-1185">Reference proteome</keyword>
<dbReference type="AlphaFoldDB" id="A0A1I3MWK7"/>
<sequence length="500" mass="56677">MERRFASIWFRHLTTDWLALRQPALRNMPFVLAEPVHGRMVITAANTLAETQGIHAGMVVADAKAAIPDLQVIDYPPGLIEKLLEALGLWCIRYTPAVAVAPPDGLILDTSGCTHLWGGERPYLKEIVTRLRDRGYDVRMAIADTIGTARAIAYYGKDAPIISSGAEWDALSPLPPAALRLESDTVHRLRKLGLRTIGSFMSMPRTALRRRFGPELVERLEQALAQKDEYIQPLRPIPPYTERIPCLDPIRTATGIEIAIQRLLEMLCKRLANEGKGLRQATLYCHRVDGKMVQVAIRTSRPTAHVPHIFKLFVLKIPQIEPALGIELFIIEADKVEDADPVQNALWGGVPGPEDTALTELLDKLAGKTGILRVSRYLPDEHHWPERSFRLASSIGENPTTTWCEDRPRPTRLLAKPEPIEVSAPVPDYPPMLFRYKGEVHPIRKADGPERIEREWWMDKGEHRDYYQVEDDGGRRYWLFRSGHYTDGQPQRWFLHGFFA</sequence>
<comment type="similarity">
    <text evidence="1">Belongs to the DNA polymerase type-Y family.</text>
</comment>
<dbReference type="InterPro" id="IPR001126">
    <property type="entry name" value="UmuC"/>
</dbReference>
<evidence type="ECO:0000256" key="2">
    <source>
        <dbReference type="ARBA" id="ARBA00022763"/>
    </source>
</evidence>
<evidence type="ECO:0000313" key="5">
    <source>
        <dbReference type="Proteomes" id="UP000198670"/>
    </source>
</evidence>
<dbReference type="Proteomes" id="UP000198670">
    <property type="component" value="Unassembled WGS sequence"/>
</dbReference>
<evidence type="ECO:0000259" key="3">
    <source>
        <dbReference type="PROSITE" id="PS50173"/>
    </source>
</evidence>
<dbReference type="InterPro" id="IPR050356">
    <property type="entry name" value="SulA_CellDiv_inhibitor"/>
</dbReference>
<keyword evidence="2" id="KW-0227">DNA damage</keyword>
<protein>
    <submittedName>
        <fullName evidence="4">Protein ImuB</fullName>
    </submittedName>
</protein>
<dbReference type="SUPFAM" id="SSF56672">
    <property type="entry name" value="DNA/RNA polymerases"/>
    <property type="match status" value="1"/>
</dbReference>
<dbReference type="InterPro" id="IPR043502">
    <property type="entry name" value="DNA/RNA_pol_sf"/>
</dbReference>
<gene>
    <name evidence="4" type="ORF">SAMN05444682_10719</name>
</gene>
<dbReference type="PROSITE" id="PS50173">
    <property type="entry name" value="UMUC"/>
    <property type="match status" value="1"/>
</dbReference>
<dbReference type="Gene3D" id="3.30.70.270">
    <property type="match status" value="1"/>
</dbReference>
<dbReference type="Gene3D" id="3.40.1170.60">
    <property type="match status" value="1"/>
</dbReference>
<accession>A0A1I3MWK7</accession>
<dbReference type="InterPro" id="IPR043128">
    <property type="entry name" value="Rev_trsase/Diguanyl_cyclase"/>
</dbReference>
<dbReference type="PANTHER" id="PTHR35369">
    <property type="entry name" value="BLR3025 PROTEIN-RELATED"/>
    <property type="match status" value="1"/>
</dbReference>
<organism evidence="4 5">
    <name type="scientific">Parapedobacter indicus</name>
    <dbReference type="NCBI Taxonomy" id="1477437"/>
    <lineage>
        <taxon>Bacteria</taxon>
        <taxon>Pseudomonadati</taxon>
        <taxon>Bacteroidota</taxon>
        <taxon>Sphingobacteriia</taxon>
        <taxon>Sphingobacteriales</taxon>
        <taxon>Sphingobacteriaceae</taxon>
        <taxon>Parapedobacter</taxon>
    </lineage>
</organism>
<name>A0A1I3MWK7_9SPHI</name>
<dbReference type="STRING" id="1477437.SAMN05444682_10719"/>
<evidence type="ECO:0000256" key="1">
    <source>
        <dbReference type="ARBA" id="ARBA00010945"/>
    </source>
</evidence>
<reference evidence="4 5" key="1">
    <citation type="submission" date="2016-10" db="EMBL/GenBank/DDBJ databases">
        <authorList>
            <person name="de Groot N.N."/>
        </authorList>
    </citation>
    <scope>NUCLEOTIDE SEQUENCE [LARGE SCALE GENOMIC DNA]</scope>
    <source>
        <strain evidence="4 5">RK1</strain>
    </source>
</reference>
<feature type="domain" description="UmuC" evidence="3">
    <location>
        <begin position="1"/>
        <end position="76"/>
    </location>
</feature>
<proteinExistence type="inferred from homology"/>